<dbReference type="Pfam" id="PF04066">
    <property type="entry name" value="MrpF_PhaF"/>
    <property type="match status" value="1"/>
</dbReference>
<dbReference type="PANTHER" id="PTHR34702">
    <property type="entry name" value="NA(+)/H(+) ANTIPORTER SUBUNIT F1"/>
    <property type="match status" value="1"/>
</dbReference>
<dbReference type="PIRSF" id="PIRSF028784">
    <property type="entry name" value="MrpF"/>
    <property type="match status" value="1"/>
</dbReference>
<accession>A0A8J4M437</accession>
<dbReference type="AlphaFoldDB" id="A0A8J4M437"/>
<evidence type="ECO:0000256" key="3">
    <source>
        <dbReference type="ARBA" id="ARBA00022448"/>
    </source>
</evidence>
<evidence type="ECO:0000256" key="2">
    <source>
        <dbReference type="ARBA" id="ARBA00009212"/>
    </source>
</evidence>
<evidence type="ECO:0000256" key="6">
    <source>
        <dbReference type="ARBA" id="ARBA00022989"/>
    </source>
</evidence>
<keyword evidence="8" id="KW-0050">Antiport</keyword>
<evidence type="ECO:0000256" key="9">
    <source>
        <dbReference type="SAM" id="Phobius"/>
    </source>
</evidence>
<organism evidence="10 11">
    <name type="scientific">Xylanibacillus composti</name>
    <dbReference type="NCBI Taxonomy" id="1572762"/>
    <lineage>
        <taxon>Bacteria</taxon>
        <taxon>Bacillati</taxon>
        <taxon>Bacillota</taxon>
        <taxon>Bacilli</taxon>
        <taxon>Bacillales</taxon>
        <taxon>Paenibacillaceae</taxon>
        <taxon>Xylanibacillus</taxon>
    </lineage>
</organism>
<keyword evidence="11" id="KW-1185">Reference proteome</keyword>
<protein>
    <submittedName>
        <fullName evidence="10">Na(+)/H(+) antiporter subunit F</fullName>
    </submittedName>
</protein>
<feature type="transmembrane region" description="Helical" evidence="9">
    <location>
        <begin position="6"/>
        <end position="25"/>
    </location>
</feature>
<feature type="transmembrane region" description="Helical" evidence="9">
    <location>
        <begin position="63"/>
        <end position="82"/>
    </location>
</feature>
<comment type="similarity">
    <text evidence="2 8">Belongs to the CPA3 antiporters (TC 2.A.63) subunit F family.</text>
</comment>
<comment type="caution">
    <text evidence="10">The sequence shown here is derived from an EMBL/GenBank/DDBJ whole genome shotgun (WGS) entry which is preliminary data.</text>
</comment>
<dbReference type="RefSeq" id="WP_213412918.1">
    <property type="nucleotide sequence ID" value="NZ_BOVK01000041.1"/>
</dbReference>
<feature type="transmembrane region" description="Helical" evidence="9">
    <location>
        <begin position="37"/>
        <end position="57"/>
    </location>
</feature>
<dbReference type="Proteomes" id="UP000677918">
    <property type="component" value="Unassembled WGS sequence"/>
</dbReference>
<evidence type="ECO:0000313" key="10">
    <source>
        <dbReference type="EMBL" id="GIQ70146.1"/>
    </source>
</evidence>
<keyword evidence="5 9" id="KW-0812">Transmembrane</keyword>
<sequence length="95" mass="10389">MLDTLLLIALFIQSLAALGCMYRVIKGPSVSDRVVALDSMGISLISITAMLSVLLRSQSFMDIILLIGILAFIGTIAYSKFIERGVVIDRNRRGK</sequence>
<evidence type="ECO:0000256" key="4">
    <source>
        <dbReference type="ARBA" id="ARBA00022475"/>
    </source>
</evidence>
<evidence type="ECO:0000256" key="1">
    <source>
        <dbReference type="ARBA" id="ARBA00004651"/>
    </source>
</evidence>
<dbReference type="GO" id="GO:0015385">
    <property type="term" value="F:sodium:proton antiporter activity"/>
    <property type="evidence" value="ECO:0007669"/>
    <property type="project" value="TreeGrafter"/>
</dbReference>
<evidence type="ECO:0000256" key="5">
    <source>
        <dbReference type="ARBA" id="ARBA00022692"/>
    </source>
</evidence>
<dbReference type="EMBL" id="BOVK01000041">
    <property type="protein sequence ID" value="GIQ70146.1"/>
    <property type="molecule type" value="Genomic_DNA"/>
</dbReference>
<keyword evidence="7 8" id="KW-0472">Membrane</keyword>
<keyword evidence="4 8" id="KW-1003">Cell membrane</keyword>
<comment type="subcellular location">
    <subcellularLocation>
        <location evidence="1 8">Cell membrane</location>
        <topology evidence="1 8">Multi-pass membrane protein</topology>
    </subcellularLocation>
</comment>
<evidence type="ECO:0000256" key="8">
    <source>
        <dbReference type="PIRNR" id="PIRNR028784"/>
    </source>
</evidence>
<keyword evidence="6 9" id="KW-1133">Transmembrane helix</keyword>
<dbReference type="PANTHER" id="PTHR34702:SF1">
    <property type="entry name" value="NA(+)_H(+) ANTIPORTER SUBUNIT F"/>
    <property type="match status" value="1"/>
</dbReference>
<name>A0A8J4M437_9BACL</name>
<gene>
    <name evidence="10" type="primary">mrpF</name>
    <name evidence="10" type="ORF">XYCOK13_29700</name>
</gene>
<dbReference type="InterPro" id="IPR007208">
    <property type="entry name" value="MrpF/PhaF-like"/>
</dbReference>
<proteinExistence type="inferred from homology"/>
<evidence type="ECO:0000313" key="11">
    <source>
        <dbReference type="Proteomes" id="UP000677918"/>
    </source>
</evidence>
<reference evidence="10" key="1">
    <citation type="submission" date="2021-04" db="EMBL/GenBank/DDBJ databases">
        <title>Draft genome sequence of Xylanibacillus composti strain K13.</title>
        <authorList>
            <person name="Uke A."/>
            <person name="Chhe C."/>
            <person name="Baramee S."/>
            <person name="Kosugi A."/>
        </authorList>
    </citation>
    <scope>NUCLEOTIDE SEQUENCE</scope>
    <source>
        <strain evidence="10">K13</strain>
    </source>
</reference>
<dbReference type="GO" id="GO:0005886">
    <property type="term" value="C:plasma membrane"/>
    <property type="evidence" value="ECO:0007669"/>
    <property type="project" value="UniProtKB-SubCell"/>
</dbReference>
<keyword evidence="3 8" id="KW-0813">Transport</keyword>
<keyword evidence="8" id="KW-0406">Ion transport</keyword>
<evidence type="ECO:0000256" key="7">
    <source>
        <dbReference type="ARBA" id="ARBA00023136"/>
    </source>
</evidence>
<dbReference type="NCBIfam" id="NF009248">
    <property type="entry name" value="PRK12600.1"/>
    <property type="match status" value="1"/>
</dbReference>